<keyword evidence="3" id="KW-0808">Transferase</keyword>
<keyword evidence="7" id="KW-0812">Transmembrane</keyword>
<keyword evidence="9" id="KW-1185">Reference proteome</keyword>
<evidence type="ECO:0000256" key="7">
    <source>
        <dbReference type="SAM" id="Phobius"/>
    </source>
</evidence>
<gene>
    <name evidence="8" type="ORF">PVL29_019583</name>
</gene>
<evidence type="ECO:0000256" key="3">
    <source>
        <dbReference type="ARBA" id="ARBA00022679"/>
    </source>
</evidence>
<dbReference type="PANTHER" id="PTHR45800">
    <property type="entry name" value="PHOSPHATIDYLINOSITOL 4-KINASE GAMMA"/>
    <property type="match status" value="1"/>
</dbReference>
<comment type="similarity">
    <text evidence="1">Belongs to the PI3/PI4-kinase family. Type II PI4K subfamily.</text>
</comment>
<dbReference type="GO" id="GO:0004430">
    <property type="term" value="F:1-phosphatidylinositol 4-kinase activity"/>
    <property type="evidence" value="ECO:0007669"/>
    <property type="project" value="UniProtKB-EC"/>
</dbReference>
<evidence type="ECO:0000313" key="8">
    <source>
        <dbReference type="EMBL" id="KAJ9680307.1"/>
    </source>
</evidence>
<dbReference type="AlphaFoldDB" id="A0AA38Z1C3"/>
<dbReference type="InterPro" id="IPR044571">
    <property type="entry name" value="P4KG1-8"/>
</dbReference>
<accession>A0AA38Z1C3</accession>
<organism evidence="8 9">
    <name type="scientific">Vitis rotundifolia</name>
    <name type="common">Muscadine grape</name>
    <dbReference type="NCBI Taxonomy" id="103349"/>
    <lineage>
        <taxon>Eukaryota</taxon>
        <taxon>Viridiplantae</taxon>
        <taxon>Streptophyta</taxon>
        <taxon>Embryophyta</taxon>
        <taxon>Tracheophyta</taxon>
        <taxon>Spermatophyta</taxon>
        <taxon>Magnoliopsida</taxon>
        <taxon>eudicotyledons</taxon>
        <taxon>Gunneridae</taxon>
        <taxon>Pentapetalae</taxon>
        <taxon>rosids</taxon>
        <taxon>Vitales</taxon>
        <taxon>Vitaceae</taxon>
        <taxon>Viteae</taxon>
        <taxon>Vitis</taxon>
    </lineage>
</organism>
<dbReference type="EC" id="2.7.1.67" evidence="2"/>
<reference evidence="8 9" key="1">
    <citation type="journal article" date="2023" name="BMC Biotechnol.">
        <title>Vitis rotundifolia cv Carlos genome sequencing.</title>
        <authorList>
            <person name="Huff M."/>
            <person name="Hulse-Kemp A."/>
            <person name="Scheffler B."/>
            <person name="Youngblood R."/>
            <person name="Simpson S."/>
            <person name="Babiker E."/>
            <person name="Staton M."/>
        </authorList>
    </citation>
    <scope>NUCLEOTIDE SEQUENCE [LARGE SCALE GENOMIC DNA]</scope>
    <source>
        <tissue evidence="8">Leaf</tissue>
    </source>
</reference>
<evidence type="ECO:0000256" key="1">
    <source>
        <dbReference type="ARBA" id="ARBA00008941"/>
    </source>
</evidence>
<keyword evidence="5" id="KW-0418">Kinase</keyword>
<name>A0AA38Z1C3_VITRO</name>
<keyword evidence="7" id="KW-0472">Membrane</keyword>
<comment type="caution">
    <text evidence="8">The sequence shown here is derived from an EMBL/GenBank/DDBJ whole genome shotgun (WGS) entry which is preliminary data.</text>
</comment>
<evidence type="ECO:0000256" key="5">
    <source>
        <dbReference type="ARBA" id="ARBA00022777"/>
    </source>
</evidence>
<keyword evidence="6" id="KW-0067">ATP-binding</keyword>
<proteinExistence type="inferred from homology"/>
<dbReference type="Proteomes" id="UP001168098">
    <property type="component" value="Unassembled WGS sequence"/>
</dbReference>
<dbReference type="PANTHER" id="PTHR45800:SF11">
    <property type="entry name" value="PHOSPHATIDYLINOSITOL 3-KINASE-RELATED PROTEIN KINASE"/>
    <property type="match status" value="1"/>
</dbReference>
<evidence type="ECO:0000256" key="6">
    <source>
        <dbReference type="ARBA" id="ARBA00022840"/>
    </source>
</evidence>
<evidence type="ECO:0000313" key="9">
    <source>
        <dbReference type="Proteomes" id="UP001168098"/>
    </source>
</evidence>
<dbReference type="EMBL" id="JARBHA010000015">
    <property type="protein sequence ID" value="KAJ9680307.1"/>
    <property type="molecule type" value="Genomic_DNA"/>
</dbReference>
<keyword evidence="7" id="KW-1133">Transmembrane helix</keyword>
<evidence type="ECO:0000256" key="4">
    <source>
        <dbReference type="ARBA" id="ARBA00022741"/>
    </source>
</evidence>
<evidence type="ECO:0000256" key="2">
    <source>
        <dbReference type="ARBA" id="ARBA00012169"/>
    </source>
</evidence>
<sequence>MKPHLQRFQHCGIENGFNEIPWLGGFNRVNDSDPYLGTVGVVGTHLTKFRAESHDAADKNAWGSIDQRVGRYCSKTGARKLMHERLSDDCMSWKIKREISEHCSFRQTFYLLWRLHHVLVLPTCIATLFAIWIHWPQASISFSEDEFEYMKNLDPVRDSEMLLIYPNIKIRPTFNQPCHAPSIWDAEETCDAFSFQKNPVFHQGLPDVECLLDNPVHRDPTDDNPFDPYMLDDLILSESLGGLKSLMATVWMHFKIAPPSAWTRKDLHQQLKLEKQSHLQILKLAVDGSDGLKYDGGDSKRNGHGTSYSGGNGNLENHGAYGVYQFRK</sequence>
<dbReference type="GO" id="GO:0005524">
    <property type="term" value="F:ATP binding"/>
    <property type="evidence" value="ECO:0007669"/>
    <property type="project" value="UniProtKB-KW"/>
</dbReference>
<keyword evidence="4" id="KW-0547">Nucleotide-binding</keyword>
<protein>
    <recommendedName>
        <fullName evidence="2">1-phosphatidylinositol 4-kinase</fullName>
        <ecNumber evidence="2">2.7.1.67</ecNumber>
    </recommendedName>
</protein>
<feature type="transmembrane region" description="Helical" evidence="7">
    <location>
        <begin position="115"/>
        <end position="135"/>
    </location>
</feature>